<name>A0A3Q8WU80_9ACTO</name>
<reference evidence="2 3" key="1">
    <citation type="submission" date="2018-12" db="EMBL/GenBank/DDBJ databases">
        <title>Complete genome sequence of Flaviflexus salsibiostraticola KCTC 33148.</title>
        <authorList>
            <person name="Bae J.-W."/>
        </authorList>
    </citation>
    <scope>NUCLEOTIDE SEQUENCE [LARGE SCALE GENOMIC DNA]</scope>
    <source>
        <strain evidence="2 3">KCTC 33148</strain>
    </source>
</reference>
<dbReference type="AlphaFoldDB" id="A0A3Q8WU80"/>
<evidence type="ECO:0000313" key="3">
    <source>
        <dbReference type="Proteomes" id="UP000270021"/>
    </source>
</evidence>
<protein>
    <submittedName>
        <fullName evidence="2">Uncharacterized protein</fullName>
    </submittedName>
</protein>
<dbReference type="RefSeq" id="WP_126041160.1">
    <property type="nucleotide sequence ID" value="NZ_CP034438.1"/>
</dbReference>
<feature type="transmembrane region" description="Helical" evidence="1">
    <location>
        <begin position="82"/>
        <end position="104"/>
    </location>
</feature>
<dbReference type="KEGG" id="fsl:EJO69_09030"/>
<keyword evidence="1" id="KW-1133">Transmembrane helix</keyword>
<proteinExistence type="predicted"/>
<dbReference type="Proteomes" id="UP000270021">
    <property type="component" value="Chromosome"/>
</dbReference>
<evidence type="ECO:0000313" key="2">
    <source>
        <dbReference type="EMBL" id="AZN30431.1"/>
    </source>
</evidence>
<organism evidence="2 3">
    <name type="scientific">Flaviflexus salsibiostraticola</name>
    <dbReference type="NCBI Taxonomy" id="1282737"/>
    <lineage>
        <taxon>Bacteria</taxon>
        <taxon>Bacillati</taxon>
        <taxon>Actinomycetota</taxon>
        <taxon>Actinomycetes</taxon>
        <taxon>Actinomycetales</taxon>
        <taxon>Actinomycetaceae</taxon>
        <taxon>Flaviflexus</taxon>
    </lineage>
</organism>
<sequence length="105" mass="10990">MEDRMRFAPSSRDGSVATALGLGIILVSVATYFLSNAITYGGNEAGPVWLRILVPAAVLAVAIPAVILGLRSRRTDRSILGSIALVITIVIGGWAALTGVLGFYF</sequence>
<feature type="transmembrane region" description="Helical" evidence="1">
    <location>
        <begin position="48"/>
        <end position="70"/>
    </location>
</feature>
<feature type="transmembrane region" description="Helical" evidence="1">
    <location>
        <begin position="20"/>
        <end position="42"/>
    </location>
</feature>
<accession>A0A3Q8WU80</accession>
<dbReference type="EMBL" id="CP034438">
    <property type="protein sequence ID" value="AZN30431.1"/>
    <property type="molecule type" value="Genomic_DNA"/>
</dbReference>
<keyword evidence="1" id="KW-0472">Membrane</keyword>
<keyword evidence="3" id="KW-1185">Reference proteome</keyword>
<gene>
    <name evidence="2" type="ORF">EJO69_09030</name>
</gene>
<evidence type="ECO:0000256" key="1">
    <source>
        <dbReference type="SAM" id="Phobius"/>
    </source>
</evidence>
<keyword evidence="1" id="KW-0812">Transmembrane</keyword>